<feature type="region of interest" description="Disordered" evidence="1">
    <location>
        <begin position="1"/>
        <end position="48"/>
    </location>
</feature>
<comment type="caution">
    <text evidence="2">The sequence shown here is derived from an EMBL/GenBank/DDBJ whole genome shotgun (WGS) entry which is preliminary data.</text>
</comment>
<organism evidence="2 3">
    <name type="scientific">Caerostris extrusa</name>
    <name type="common">Bark spider</name>
    <name type="synonym">Caerostris bankana</name>
    <dbReference type="NCBI Taxonomy" id="172846"/>
    <lineage>
        <taxon>Eukaryota</taxon>
        <taxon>Metazoa</taxon>
        <taxon>Ecdysozoa</taxon>
        <taxon>Arthropoda</taxon>
        <taxon>Chelicerata</taxon>
        <taxon>Arachnida</taxon>
        <taxon>Araneae</taxon>
        <taxon>Araneomorphae</taxon>
        <taxon>Entelegynae</taxon>
        <taxon>Araneoidea</taxon>
        <taxon>Araneidae</taxon>
        <taxon>Caerostris</taxon>
    </lineage>
</organism>
<feature type="compositionally biased region" description="Polar residues" evidence="1">
    <location>
        <begin position="30"/>
        <end position="48"/>
    </location>
</feature>
<proteinExistence type="predicted"/>
<reference evidence="2 3" key="1">
    <citation type="submission" date="2021-06" db="EMBL/GenBank/DDBJ databases">
        <title>Caerostris extrusa draft genome.</title>
        <authorList>
            <person name="Kono N."/>
            <person name="Arakawa K."/>
        </authorList>
    </citation>
    <scope>NUCLEOTIDE SEQUENCE [LARGE SCALE GENOMIC DNA]</scope>
</reference>
<gene>
    <name evidence="2" type="ORF">CEXT_198411</name>
</gene>
<evidence type="ECO:0000313" key="2">
    <source>
        <dbReference type="EMBL" id="GIY36660.1"/>
    </source>
</evidence>
<sequence>VLRPLRRNVQKISEKPARKEASRKRRYHNKNTQFVQKRSFNSPQLQSG</sequence>
<dbReference type="EMBL" id="BPLR01010073">
    <property type="protein sequence ID" value="GIY36660.1"/>
    <property type="molecule type" value="Genomic_DNA"/>
</dbReference>
<evidence type="ECO:0000256" key="1">
    <source>
        <dbReference type="SAM" id="MobiDB-lite"/>
    </source>
</evidence>
<name>A0AAV4SRF0_CAEEX</name>
<protein>
    <submittedName>
        <fullName evidence="2">Uncharacterized protein</fullName>
    </submittedName>
</protein>
<feature type="non-terminal residue" evidence="2">
    <location>
        <position position="1"/>
    </location>
</feature>
<dbReference type="AlphaFoldDB" id="A0AAV4SRF0"/>
<accession>A0AAV4SRF0</accession>
<keyword evidence="3" id="KW-1185">Reference proteome</keyword>
<evidence type="ECO:0000313" key="3">
    <source>
        <dbReference type="Proteomes" id="UP001054945"/>
    </source>
</evidence>
<dbReference type="Proteomes" id="UP001054945">
    <property type="component" value="Unassembled WGS sequence"/>
</dbReference>